<dbReference type="STRING" id="1121432.SAMN02745219_03541"/>
<dbReference type="AlphaFoldDB" id="A0A1M6MW21"/>
<reference evidence="2" key="1">
    <citation type="submission" date="2016-11" db="EMBL/GenBank/DDBJ databases">
        <authorList>
            <person name="Varghese N."/>
            <person name="Submissions S."/>
        </authorList>
    </citation>
    <scope>NUCLEOTIDE SEQUENCE [LARGE SCALE GENOMIC DNA]</scope>
    <source>
        <strain evidence="2">DSM 16057</strain>
    </source>
</reference>
<dbReference type="InterPro" id="IPR036291">
    <property type="entry name" value="NAD(P)-bd_dom_sf"/>
</dbReference>
<proteinExistence type="predicted"/>
<accession>A0A1M6MW21</accession>
<dbReference type="Gene3D" id="3.90.25.10">
    <property type="entry name" value="UDP-galactose 4-epimerase, domain 1"/>
    <property type="match status" value="1"/>
</dbReference>
<dbReference type="SUPFAM" id="SSF51735">
    <property type="entry name" value="NAD(P)-binding Rossmann-fold domains"/>
    <property type="match status" value="1"/>
</dbReference>
<dbReference type="RefSeq" id="WP_207543941.1">
    <property type="nucleotide sequence ID" value="NZ_FQZM01000088.1"/>
</dbReference>
<dbReference type="EMBL" id="FQZM01000088">
    <property type="protein sequence ID" value="SHJ87600.1"/>
    <property type="molecule type" value="Genomic_DNA"/>
</dbReference>
<evidence type="ECO:0000313" key="2">
    <source>
        <dbReference type="Proteomes" id="UP000184529"/>
    </source>
</evidence>
<name>A0A1M6MW21_9FIRM</name>
<protein>
    <submittedName>
        <fullName evidence="1">UDP-glucose 4-epimerase C-term subunit</fullName>
    </submittedName>
</protein>
<gene>
    <name evidence="1" type="ORF">SAMN02745219_03541</name>
</gene>
<organism evidence="1 2">
    <name type="scientific">Desulfofundulus thermosubterraneus DSM 16057</name>
    <dbReference type="NCBI Taxonomy" id="1121432"/>
    <lineage>
        <taxon>Bacteria</taxon>
        <taxon>Bacillati</taxon>
        <taxon>Bacillota</taxon>
        <taxon>Clostridia</taxon>
        <taxon>Eubacteriales</taxon>
        <taxon>Peptococcaceae</taxon>
        <taxon>Desulfofundulus</taxon>
    </lineage>
</organism>
<evidence type="ECO:0000313" key="1">
    <source>
        <dbReference type="EMBL" id="SHJ87600.1"/>
    </source>
</evidence>
<sequence>MREVVEVARRVTGCDFPVVEGDRRPGDPAVLVASSRRIREELGWRPRCGDLETIVRTA</sequence>
<dbReference type="Proteomes" id="UP000184529">
    <property type="component" value="Unassembled WGS sequence"/>
</dbReference>
<keyword evidence="2" id="KW-1185">Reference proteome</keyword>